<evidence type="ECO:0000259" key="7">
    <source>
        <dbReference type="PROSITE" id="PS51755"/>
    </source>
</evidence>
<dbReference type="Pfam" id="PF00486">
    <property type="entry name" value="Trans_reg_C"/>
    <property type="match status" value="1"/>
</dbReference>
<dbReference type="InterPro" id="IPR001789">
    <property type="entry name" value="Sig_transdc_resp-reg_receiver"/>
</dbReference>
<dbReference type="PANTHER" id="PTHR48111">
    <property type="entry name" value="REGULATOR OF RPOS"/>
    <property type="match status" value="1"/>
</dbReference>
<dbReference type="Pfam" id="PF00072">
    <property type="entry name" value="Response_reg"/>
    <property type="match status" value="1"/>
</dbReference>
<dbReference type="PROSITE" id="PS50110">
    <property type="entry name" value="RESPONSE_REGULATORY"/>
    <property type="match status" value="1"/>
</dbReference>
<sequence length="225" mass="25264">MKLLLIEDNLEFALWLSKALQAERFDVECVHDGSAAIDRIGQSQYDLLLLDLRLPGMDGRNVLSSIRRRRNDTPVLVVTANASIDAKVDCLDLGADDYVGKPFEMRELVARIKALIRRHGRSSQSVVQCADLQFDLDTHEFRAGGQPLELTLREHHVLETLMLRQGKTVTKAQLMVKVFDIGSEASENAIETYVHRLRRKLSGSQARILTLRGLGYLLRDANAAT</sequence>
<dbReference type="GO" id="GO:0032993">
    <property type="term" value="C:protein-DNA complex"/>
    <property type="evidence" value="ECO:0007669"/>
    <property type="project" value="TreeGrafter"/>
</dbReference>
<dbReference type="InterPro" id="IPR039420">
    <property type="entry name" value="WalR-like"/>
</dbReference>
<dbReference type="SMART" id="SM00448">
    <property type="entry name" value="REC"/>
    <property type="match status" value="1"/>
</dbReference>
<reference evidence="8 9" key="1">
    <citation type="submission" date="2018-01" db="EMBL/GenBank/DDBJ databases">
        <title>Whole genome analyses suggest that Burkholderia sensu lato contains two further novel genera in the rhizoxinica-symbiotica group Mycetohabitans gen. nov., and Trinickia gen. nov.: implications for the evolution of diazotrophy and nodulation in the Burkholderiaceae.</title>
        <authorList>
            <person name="Estrada-de los Santos P."/>
            <person name="Palmer M."/>
            <person name="Chavez-Ramirez B."/>
            <person name="Beukes C."/>
            <person name="Steenkamp E.T."/>
            <person name="Hirsch A.M."/>
            <person name="Manyaka P."/>
            <person name="Maluk M."/>
            <person name="Lafos M."/>
            <person name="Crook M."/>
            <person name="Gross E."/>
            <person name="Simon M.F."/>
            <person name="Bueno dos Reis Junior F."/>
            <person name="Poole P.S."/>
            <person name="Venter S.N."/>
            <person name="James E.K."/>
        </authorList>
    </citation>
    <scope>NUCLEOTIDE SEQUENCE [LARGE SCALE GENOMIC DNA]</scope>
    <source>
        <strain evidence="8 9">GIMN1.004</strain>
    </source>
</reference>
<dbReference type="InterPro" id="IPR011006">
    <property type="entry name" value="CheY-like_superfamily"/>
</dbReference>
<comment type="caution">
    <text evidence="8">The sequence shown here is derived from an EMBL/GenBank/DDBJ whole genome shotgun (WGS) entry which is preliminary data.</text>
</comment>
<dbReference type="OrthoDB" id="9802426at2"/>
<protein>
    <submittedName>
        <fullName evidence="8">DNA-binding response regulator</fullName>
    </submittedName>
</protein>
<gene>
    <name evidence="8" type="ORF">C0Z18_06935</name>
</gene>
<dbReference type="SUPFAM" id="SSF52172">
    <property type="entry name" value="CheY-like"/>
    <property type="match status" value="1"/>
</dbReference>
<dbReference type="Gene3D" id="3.40.50.2300">
    <property type="match status" value="1"/>
</dbReference>
<evidence type="ECO:0000256" key="2">
    <source>
        <dbReference type="ARBA" id="ARBA00023125"/>
    </source>
</evidence>
<dbReference type="SMART" id="SM00862">
    <property type="entry name" value="Trans_reg_C"/>
    <property type="match status" value="1"/>
</dbReference>
<dbReference type="GO" id="GO:0005829">
    <property type="term" value="C:cytosol"/>
    <property type="evidence" value="ECO:0007669"/>
    <property type="project" value="TreeGrafter"/>
</dbReference>
<evidence type="ECO:0000256" key="1">
    <source>
        <dbReference type="ARBA" id="ARBA00023015"/>
    </source>
</evidence>
<dbReference type="GO" id="GO:0000976">
    <property type="term" value="F:transcription cis-regulatory region binding"/>
    <property type="evidence" value="ECO:0007669"/>
    <property type="project" value="TreeGrafter"/>
</dbReference>
<dbReference type="GO" id="GO:0006355">
    <property type="term" value="P:regulation of DNA-templated transcription"/>
    <property type="evidence" value="ECO:0007669"/>
    <property type="project" value="InterPro"/>
</dbReference>
<proteinExistence type="predicted"/>
<feature type="domain" description="Response regulatory" evidence="6">
    <location>
        <begin position="2"/>
        <end position="116"/>
    </location>
</feature>
<evidence type="ECO:0000256" key="4">
    <source>
        <dbReference type="PROSITE-ProRule" id="PRU00169"/>
    </source>
</evidence>
<keyword evidence="4" id="KW-0597">Phosphoprotein</keyword>
<dbReference type="EMBL" id="PNYA01000005">
    <property type="protein sequence ID" value="PMS21747.1"/>
    <property type="molecule type" value="Genomic_DNA"/>
</dbReference>
<organism evidence="8 9">
    <name type="scientific">Trinickia dabaoshanensis</name>
    <dbReference type="NCBI Taxonomy" id="564714"/>
    <lineage>
        <taxon>Bacteria</taxon>
        <taxon>Pseudomonadati</taxon>
        <taxon>Pseudomonadota</taxon>
        <taxon>Betaproteobacteria</taxon>
        <taxon>Burkholderiales</taxon>
        <taxon>Burkholderiaceae</taxon>
        <taxon>Trinickia</taxon>
    </lineage>
</organism>
<keyword evidence="1" id="KW-0805">Transcription regulation</keyword>
<keyword evidence="2 5" id="KW-0238">DNA-binding</keyword>
<dbReference type="CDD" id="cd00383">
    <property type="entry name" value="trans_reg_C"/>
    <property type="match status" value="1"/>
</dbReference>
<evidence type="ECO:0000313" key="9">
    <source>
        <dbReference type="Proteomes" id="UP000235616"/>
    </source>
</evidence>
<keyword evidence="9" id="KW-1185">Reference proteome</keyword>
<dbReference type="InterPro" id="IPR036388">
    <property type="entry name" value="WH-like_DNA-bd_sf"/>
</dbReference>
<feature type="domain" description="OmpR/PhoB-type" evidence="7">
    <location>
        <begin position="124"/>
        <end position="220"/>
    </location>
</feature>
<feature type="modified residue" description="4-aspartylphosphate" evidence="4">
    <location>
        <position position="51"/>
    </location>
</feature>
<name>A0A2N7VX70_9BURK</name>
<dbReference type="PROSITE" id="PS51755">
    <property type="entry name" value="OMPR_PHOB"/>
    <property type="match status" value="1"/>
</dbReference>
<dbReference type="RefSeq" id="WP_102644811.1">
    <property type="nucleotide sequence ID" value="NZ_PNYA01000005.1"/>
</dbReference>
<dbReference type="GO" id="GO:0000156">
    <property type="term" value="F:phosphorelay response regulator activity"/>
    <property type="evidence" value="ECO:0007669"/>
    <property type="project" value="TreeGrafter"/>
</dbReference>
<evidence type="ECO:0000256" key="3">
    <source>
        <dbReference type="ARBA" id="ARBA00023163"/>
    </source>
</evidence>
<dbReference type="PANTHER" id="PTHR48111:SF67">
    <property type="entry name" value="TRANSCRIPTIONAL REGULATORY PROTEIN TCTD"/>
    <property type="match status" value="1"/>
</dbReference>
<accession>A0A2N7VX70</accession>
<dbReference type="Gene3D" id="1.10.10.10">
    <property type="entry name" value="Winged helix-like DNA-binding domain superfamily/Winged helix DNA-binding domain"/>
    <property type="match status" value="1"/>
</dbReference>
<dbReference type="Proteomes" id="UP000235616">
    <property type="component" value="Unassembled WGS sequence"/>
</dbReference>
<dbReference type="Gene3D" id="6.10.250.690">
    <property type="match status" value="1"/>
</dbReference>
<evidence type="ECO:0000259" key="6">
    <source>
        <dbReference type="PROSITE" id="PS50110"/>
    </source>
</evidence>
<feature type="DNA-binding region" description="OmpR/PhoB-type" evidence="5">
    <location>
        <begin position="124"/>
        <end position="220"/>
    </location>
</feature>
<dbReference type="InterPro" id="IPR001867">
    <property type="entry name" value="OmpR/PhoB-type_DNA-bd"/>
</dbReference>
<keyword evidence="3" id="KW-0804">Transcription</keyword>
<evidence type="ECO:0000256" key="5">
    <source>
        <dbReference type="PROSITE-ProRule" id="PRU01091"/>
    </source>
</evidence>
<evidence type="ECO:0000313" key="8">
    <source>
        <dbReference type="EMBL" id="PMS21747.1"/>
    </source>
</evidence>
<dbReference type="AlphaFoldDB" id="A0A2N7VX70"/>